<sequence>MSYQKDINEFETLYKEYFVFLSLVSFQITKDMDAAKDIAQDFFVYLWNKNDALIFNTSFRAYANKAVKNLSLKHIEKTKKNVLEKENLSISDYEEDPINFEKVDDSKISNVLSLLSKLPEARKKIFISHVIDGLSYNDIAKTQNISINTVKTQMKRVYSFIRGEMSNTSWVWLFFIAFMKK</sequence>
<evidence type="ECO:0000256" key="3">
    <source>
        <dbReference type="ARBA" id="ARBA00023082"/>
    </source>
</evidence>
<dbReference type="PANTHER" id="PTHR43133:SF46">
    <property type="entry name" value="RNA POLYMERASE SIGMA-70 FACTOR ECF SUBFAMILY"/>
    <property type="match status" value="1"/>
</dbReference>
<dbReference type="InterPro" id="IPR014284">
    <property type="entry name" value="RNA_pol_sigma-70_dom"/>
</dbReference>
<keyword evidence="4" id="KW-0804">Transcription</keyword>
<name>A0AAU7EJS6_9FLAO</name>
<dbReference type="PANTHER" id="PTHR43133">
    <property type="entry name" value="RNA POLYMERASE ECF-TYPE SIGMA FACTO"/>
    <property type="match status" value="1"/>
</dbReference>
<proteinExistence type="inferred from homology"/>
<dbReference type="RefSeq" id="WP_308991577.1">
    <property type="nucleotide sequence ID" value="NZ_CP155618.1"/>
</dbReference>
<dbReference type="Gene3D" id="1.10.10.10">
    <property type="entry name" value="Winged helix-like DNA-binding domain superfamily/Winged helix DNA-binding domain"/>
    <property type="match status" value="1"/>
</dbReference>
<dbReference type="InterPro" id="IPR013325">
    <property type="entry name" value="RNA_pol_sigma_r2"/>
</dbReference>
<keyword evidence="7" id="KW-1185">Reference proteome</keyword>
<dbReference type="SUPFAM" id="SSF88659">
    <property type="entry name" value="Sigma3 and sigma4 domains of RNA polymerase sigma factors"/>
    <property type="match status" value="1"/>
</dbReference>
<dbReference type="InterPro" id="IPR039425">
    <property type="entry name" value="RNA_pol_sigma-70-like"/>
</dbReference>
<organism evidence="6 7">
    <name type="scientific">Mariniflexile litorale</name>
    <dbReference type="NCBI Taxonomy" id="3045158"/>
    <lineage>
        <taxon>Bacteria</taxon>
        <taxon>Pseudomonadati</taxon>
        <taxon>Bacteroidota</taxon>
        <taxon>Flavobacteriia</taxon>
        <taxon>Flavobacteriales</taxon>
        <taxon>Flavobacteriaceae</taxon>
        <taxon>Mariniflexile</taxon>
    </lineage>
</organism>
<keyword evidence="3" id="KW-0731">Sigma factor</keyword>
<gene>
    <name evidence="6" type="ORF">QLS71_006050</name>
</gene>
<dbReference type="GO" id="GO:0016987">
    <property type="term" value="F:sigma factor activity"/>
    <property type="evidence" value="ECO:0007669"/>
    <property type="project" value="UniProtKB-KW"/>
</dbReference>
<evidence type="ECO:0000259" key="5">
    <source>
        <dbReference type="Pfam" id="PF08281"/>
    </source>
</evidence>
<dbReference type="GO" id="GO:0003677">
    <property type="term" value="F:DNA binding"/>
    <property type="evidence" value="ECO:0007669"/>
    <property type="project" value="InterPro"/>
</dbReference>
<evidence type="ECO:0000313" key="7">
    <source>
        <dbReference type="Proteomes" id="UP001224325"/>
    </source>
</evidence>
<evidence type="ECO:0000313" key="6">
    <source>
        <dbReference type="EMBL" id="XBL15578.1"/>
    </source>
</evidence>
<evidence type="ECO:0000256" key="1">
    <source>
        <dbReference type="ARBA" id="ARBA00010641"/>
    </source>
</evidence>
<dbReference type="InterPro" id="IPR013324">
    <property type="entry name" value="RNA_pol_sigma_r3/r4-like"/>
</dbReference>
<dbReference type="InterPro" id="IPR013249">
    <property type="entry name" value="RNA_pol_sigma70_r4_t2"/>
</dbReference>
<evidence type="ECO:0000256" key="4">
    <source>
        <dbReference type="ARBA" id="ARBA00023163"/>
    </source>
</evidence>
<dbReference type="EMBL" id="CP155618">
    <property type="protein sequence ID" value="XBL15578.1"/>
    <property type="molecule type" value="Genomic_DNA"/>
</dbReference>
<dbReference type="Gene3D" id="1.10.1740.10">
    <property type="match status" value="1"/>
</dbReference>
<protein>
    <submittedName>
        <fullName evidence="6">Sigma-70 family RNA polymerase sigma factor</fullName>
    </submittedName>
</protein>
<dbReference type="InterPro" id="IPR036388">
    <property type="entry name" value="WH-like_DNA-bd_sf"/>
</dbReference>
<evidence type="ECO:0000256" key="2">
    <source>
        <dbReference type="ARBA" id="ARBA00023015"/>
    </source>
</evidence>
<dbReference type="NCBIfam" id="TIGR02937">
    <property type="entry name" value="sigma70-ECF"/>
    <property type="match status" value="1"/>
</dbReference>
<keyword evidence="2" id="KW-0805">Transcription regulation</keyword>
<dbReference type="Pfam" id="PF08281">
    <property type="entry name" value="Sigma70_r4_2"/>
    <property type="match status" value="1"/>
</dbReference>
<feature type="domain" description="RNA polymerase sigma factor 70 region 4 type 2" evidence="5">
    <location>
        <begin position="111"/>
        <end position="157"/>
    </location>
</feature>
<dbReference type="KEGG" id="mlil:QLS71_006050"/>
<accession>A0AAU7EJS6</accession>
<comment type="similarity">
    <text evidence="1">Belongs to the sigma-70 factor family. ECF subfamily.</text>
</comment>
<reference evidence="6" key="1">
    <citation type="submission" date="2024-04" db="EMBL/GenBank/DDBJ databases">
        <title>Mariniflexile litorale, isolated from the shallow sediments of the Sea of Japan.</title>
        <authorList>
            <person name="Romanenko L."/>
            <person name="Isaeva M."/>
        </authorList>
    </citation>
    <scope>NUCLEOTIDE SEQUENCE [LARGE SCALE GENOMIC DNA]</scope>
    <source>
        <strain evidence="6">KMM 9835</strain>
    </source>
</reference>
<dbReference type="SUPFAM" id="SSF88946">
    <property type="entry name" value="Sigma2 domain of RNA polymerase sigma factors"/>
    <property type="match status" value="1"/>
</dbReference>
<dbReference type="AlphaFoldDB" id="A0AAU7EJS6"/>
<dbReference type="GO" id="GO:0006352">
    <property type="term" value="P:DNA-templated transcription initiation"/>
    <property type="evidence" value="ECO:0007669"/>
    <property type="project" value="InterPro"/>
</dbReference>
<dbReference type="Proteomes" id="UP001224325">
    <property type="component" value="Chromosome"/>
</dbReference>